<protein>
    <submittedName>
        <fullName evidence="9">Carbohydrate ABC transporter permease</fullName>
    </submittedName>
</protein>
<evidence type="ECO:0000256" key="3">
    <source>
        <dbReference type="ARBA" id="ARBA00022475"/>
    </source>
</evidence>
<evidence type="ECO:0000256" key="7">
    <source>
        <dbReference type="RuleBase" id="RU363032"/>
    </source>
</evidence>
<feature type="transmembrane region" description="Helical" evidence="7">
    <location>
        <begin position="167"/>
        <end position="187"/>
    </location>
</feature>
<keyword evidence="6 7" id="KW-0472">Membrane</keyword>
<dbReference type="Gene3D" id="1.10.3720.10">
    <property type="entry name" value="MetI-like"/>
    <property type="match status" value="1"/>
</dbReference>
<dbReference type="Pfam" id="PF00528">
    <property type="entry name" value="BPD_transp_1"/>
    <property type="match status" value="1"/>
</dbReference>
<feature type="transmembrane region" description="Helical" evidence="7">
    <location>
        <begin position="266"/>
        <end position="287"/>
    </location>
</feature>
<dbReference type="InterPro" id="IPR035906">
    <property type="entry name" value="MetI-like_sf"/>
</dbReference>
<evidence type="ECO:0000256" key="5">
    <source>
        <dbReference type="ARBA" id="ARBA00022989"/>
    </source>
</evidence>
<comment type="caution">
    <text evidence="9">The sequence shown here is derived from an EMBL/GenBank/DDBJ whole genome shotgun (WGS) entry which is preliminary data.</text>
</comment>
<feature type="transmembrane region" description="Helical" evidence="7">
    <location>
        <begin position="132"/>
        <end position="155"/>
    </location>
</feature>
<keyword evidence="2 7" id="KW-0813">Transport</keyword>
<dbReference type="PROSITE" id="PS50928">
    <property type="entry name" value="ABC_TM1"/>
    <property type="match status" value="1"/>
</dbReference>
<evidence type="ECO:0000256" key="4">
    <source>
        <dbReference type="ARBA" id="ARBA00022692"/>
    </source>
</evidence>
<evidence type="ECO:0000259" key="8">
    <source>
        <dbReference type="PROSITE" id="PS50928"/>
    </source>
</evidence>
<sequence>MRTAIKAKGGNFVNSHFFKRSSLSVLKYAAVILLFVWTVAPLLWMFISSASDTKYLIDVEGSFLPPEYTFSRYQKIFSNAPDSGIKSQAEVFKVAIGNSLIVSIATTVVCLFFGTLASYAFARLRFKFRDHLLLLCLFAQMLPAISLVVPLFFILKKLQMNDKLISLVLVYTSFILAYVVWILTGYFKTISKDLEAAARIDGCSRLGAFIRVVVPVSGPGFVAVGVLAFLMAWDEFLYSLILINSQSKKTIPVAISEFVGQFGLDYGMMMTGGCIATVIPLVLALIFQRWITMGMTAGAIKE</sequence>
<keyword evidence="10" id="KW-1185">Reference proteome</keyword>
<gene>
    <name evidence="9" type="ORF">IAG03_13500</name>
</gene>
<keyword evidence="4 7" id="KW-0812">Transmembrane</keyword>
<comment type="similarity">
    <text evidence="7">Belongs to the binding-protein-dependent transport system permease family.</text>
</comment>
<evidence type="ECO:0000256" key="2">
    <source>
        <dbReference type="ARBA" id="ARBA00022448"/>
    </source>
</evidence>
<dbReference type="PANTHER" id="PTHR32243">
    <property type="entry name" value="MALTOSE TRANSPORT SYSTEM PERMEASE-RELATED"/>
    <property type="match status" value="1"/>
</dbReference>
<evidence type="ECO:0000256" key="1">
    <source>
        <dbReference type="ARBA" id="ARBA00004651"/>
    </source>
</evidence>
<comment type="subcellular location">
    <subcellularLocation>
        <location evidence="1 7">Cell membrane</location>
        <topology evidence="1 7">Multi-pass membrane protein</topology>
    </subcellularLocation>
</comment>
<dbReference type="InterPro" id="IPR050901">
    <property type="entry name" value="BP-dep_ABC_trans_perm"/>
</dbReference>
<evidence type="ECO:0000256" key="6">
    <source>
        <dbReference type="ARBA" id="ARBA00023136"/>
    </source>
</evidence>
<dbReference type="GO" id="GO:0055085">
    <property type="term" value="P:transmembrane transport"/>
    <property type="evidence" value="ECO:0007669"/>
    <property type="project" value="InterPro"/>
</dbReference>
<dbReference type="PANTHER" id="PTHR32243:SF18">
    <property type="entry name" value="INNER MEMBRANE ABC TRANSPORTER PERMEASE PROTEIN YCJP"/>
    <property type="match status" value="1"/>
</dbReference>
<proteinExistence type="inferred from homology"/>
<dbReference type="Proteomes" id="UP000651482">
    <property type="component" value="Unassembled WGS sequence"/>
</dbReference>
<evidence type="ECO:0000313" key="9">
    <source>
        <dbReference type="EMBL" id="MBC8534971.1"/>
    </source>
</evidence>
<dbReference type="EMBL" id="JACRSN010000031">
    <property type="protein sequence ID" value="MBC8534971.1"/>
    <property type="molecule type" value="Genomic_DNA"/>
</dbReference>
<feature type="transmembrane region" description="Helical" evidence="7">
    <location>
        <begin position="208"/>
        <end position="233"/>
    </location>
</feature>
<keyword evidence="5 7" id="KW-1133">Transmembrane helix</keyword>
<reference evidence="9" key="1">
    <citation type="submission" date="2020-08" db="EMBL/GenBank/DDBJ databases">
        <title>Genome public.</title>
        <authorList>
            <person name="Liu C."/>
            <person name="Sun Q."/>
        </authorList>
    </citation>
    <scope>NUCLEOTIDE SEQUENCE</scope>
    <source>
        <strain evidence="9">NSJ-40</strain>
    </source>
</reference>
<dbReference type="InterPro" id="IPR000515">
    <property type="entry name" value="MetI-like"/>
</dbReference>
<feature type="domain" description="ABC transmembrane type-1" evidence="8">
    <location>
        <begin position="96"/>
        <end position="287"/>
    </location>
</feature>
<evidence type="ECO:0000313" key="10">
    <source>
        <dbReference type="Proteomes" id="UP000651482"/>
    </source>
</evidence>
<feature type="transmembrane region" description="Helical" evidence="7">
    <location>
        <begin position="25"/>
        <end position="47"/>
    </location>
</feature>
<dbReference type="AlphaFoldDB" id="A0A926DBV9"/>
<keyword evidence="3" id="KW-1003">Cell membrane</keyword>
<feature type="transmembrane region" description="Helical" evidence="7">
    <location>
        <begin position="100"/>
        <end position="120"/>
    </location>
</feature>
<dbReference type="GO" id="GO:0005886">
    <property type="term" value="C:plasma membrane"/>
    <property type="evidence" value="ECO:0007669"/>
    <property type="project" value="UniProtKB-SubCell"/>
</dbReference>
<dbReference type="CDD" id="cd06261">
    <property type="entry name" value="TM_PBP2"/>
    <property type="match status" value="1"/>
</dbReference>
<dbReference type="SUPFAM" id="SSF161098">
    <property type="entry name" value="MetI-like"/>
    <property type="match status" value="1"/>
</dbReference>
<name>A0A926DBV9_9FIRM</name>
<accession>A0A926DBV9</accession>
<organism evidence="9 10">
    <name type="scientific">Yeguia hominis</name>
    <dbReference type="NCBI Taxonomy" id="2763662"/>
    <lineage>
        <taxon>Bacteria</taxon>
        <taxon>Bacillati</taxon>
        <taxon>Bacillota</taxon>
        <taxon>Clostridia</taxon>
        <taxon>Eubacteriales</taxon>
        <taxon>Yeguiaceae</taxon>
        <taxon>Yeguia</taxon>
    </lineage>
</organism>